<dbReference type="PANTHER" id="PTHR11575:SF46">
    <property type="entry name" value="PROTEIN USHA"/>
    <property type="match status" value="1"/>
</dbReference>
<evidence type="ECO:0000313" key="8">
    <source>
        <dbReference type="EMBL" id="OUL58782.1"/>
    </source>
</evidence>
<evidence type="ECO:0000256" key="5">
    <source>
        <dbReference type="RuleBase" id="RU362119"/>
    </source>
</evidence>
<dbReference type="GO" id="GO:0046872">
    <property type="term" value="F:metal ion binding"/>
    <property type="evidence" value="ECO:0007669"/>
    <property type="project" value="UniProtKB-KW"/>
</dbReference>
<keyword evidence="2" id="KW-0479">Metal-binding</keyword>
<dbReference type="Gene3D" id="3.90.780.10">
    <property type="entry name" value="5'-Nucleotidase, C-terminal domain"/>
    <property type="match status" value="1"/>
</dbReference>
<evidence type="ECO:0000256" key="2">
    <source>
        <dbReference type="ARBA" id="ARBA00022723"/>
    </source>
</evidence>
<evidence type="ECO:0000256" key="1">
    <source>
        <dbReference type="ARBA" id="ARBA00006654"/>
    </source>
</evidence>
<sequence length="555" mass="60989">MLHTRLPLFVFTASLLGLVSCANDSGLPTSASSESVKRFTLLHTNDNHGRFWHNEEGEYGMAARKTLIDQLRSQAEQQGHAVLLLSGGDINTGVPESDMQFAEPDFKGMSLLGYDAMALGNHEFDNALDILAKQQAWSNFPFLSANIFQKSTGEHAFQPYEIFEKQGLTIAVIGLTTTDTSKIGNPEFIGHLEFAEPSRVTAQVIDTLTNTTQPDITIAVTHMGHYIDANHGINAPGDVTLARNLPAGMLDIIVGGHSQEPICMEAANVAKSDFQPGDACQPDQQNGTWIVQAHEWGKYVGKAEFEYQNDQLTLISYELIPVNMQRETRHADGSTSKALAQPKIAKDPQMLAFLQPYQDKGDKQLSVAVATLDGRLEGERKFARFEQTNLGRLIAAAQMERVKGDFGIISGGGIRSSIKPGEVSYKDILSVHPFKNRITYVDMKGDEVADYLSTIASFPPDSGAYCQFYGVELTLIQGKAENIRIQGQPLDVNKTYRFSINSYNAAGGDGYPSLKQHPGFVATDTTDAEVLKHFFIKNQRVNTADYAPQGEIQYQ</sequence>
<dbReference type="InterPro" id="IPR029052">
    <property type="entry name" value="Metallo-depent_PP-like"/>
</dbReference>
<keyword evidence="4 5" id="KW-0547">Nucleotide-binding</keyword>
<protein>
    <submittedName>
        <fullName evidence="8">Bifunctional UDP-sugar hydrolase/5'-nucleotidase</fullName>
    </submittedName>
</protein>
<name>A0A244CT26_PSEDV</name>
<dbReference type="AlphaFoldDB" id="A0A244CT26"/>
<evidence type="ECO:0000313" key="9">
    <source>
        <dbReference type="Proteomes" id="UP000194841"/>
    </source>
</evidence>
<dbReference type="SUPFAM" id="SSF56300">
    <property type="entry name" value="Metallo-dependent phosphatases"/>
    <property type="match status" value="1"/>
</dbReference>
<keyword evidence="3 5" id="KW-0732">Signal</keyword>
<dbReference type="InterPro" id="IPR006179">
    <property type="entry name" value="5_nucleotidase/apyrase"/>
</dbReference>
<dbReference type="PANTHER" id="PTHR11575">
    <property type="entry name" value="5'-NUCLEOTIDASE-RELATED"/>
    <property type="match status" value="1"/>
</dbReference>
<dbReference type="PROSITE" id="PS00786">
    <property type="entry name" value="5_NUCLEOTIDASE_2"/>
    <property type="match status" value="1"/>
</dbReference>
<proteinExistence type="inferred from homology"/>
<dbReference type="Pfam" id="PF02872">
    <property type="entry name" value="5_nucleotid_C"/>
    <property type="match status" value="1"/>
</dbReference>
<dbReference type="GO" id="GO:0000166">
    <property type="term" value="F:nucleotide binding"/>
    <property type="evidence" value="ECO:0007669"/>
    <property type="project" value="UniProtKB-KW"/>
</dbReference>
<dbReference type="GO" id="GO:0008768">
    <property type="term" value="F:UDP-sugar diphosphatase activity"/>
    <property type="evidence" value="ECO:0007669"/>
    <property type="project" value="TreeGrafter"/>
</dbReference>
<dbReference type="GO" id="GO:0009166">
    <property type="term" value="P:nucleotide catabolic process"/>
    <property type="evidence" value="ECO:0007669"/>
    <property type="project" value="InterPro"/>
</dbReference>
<dbReference type="InterPro" id="IPR006146">
    <property type="entry name" value="5'-Nucleotdase_CS"/>
</dbReference>
<evidence type="ECO:0000259" key="7">
    <source>
        <dbReference type="Pfam" id="PF02872"/>
    </source>
</evidence>
<dbReference type="Pfam" id="PF00149">
    <property type="entry name" value="Metallophos"/>
    <property type="match status" value="1"/>
</dbReference>
<dbReference type="SUPFAM" id="SSF55816">
    <property type="entry name" value="5'-nucleotidase (syn. UDP-sugar hydrolase), C-terminal domain"/>
    <property type="match status" value="1"/>
</dbReference>
<evidence type="ECO:0000256" key="4">
    <source>
        <dbReference type="ARBA" id="ARBA00022741"/>
    </source>
</evidence>
<dbReference type="InterPro" id="IPR004843">
    <property type="entry name" value="Calcineurin-like_PHP"/>
</dbReference>
<dbReference type="GO" id="GO:0030288">
    <property type="term" value="C:outer membrane-bounded periplasmic space"/>
    <property type="evidence" value="ECO:0007669"/>
    <property type="project" value="TreeGrafter"/>
</dbReference>
<keyword evidence="5 8" id="KW-0378">Hydrolase</keyword>
<dbReference type="RefSeq" id="WP_086742161.1">
    <property type="nucleotide sequence ID" value="NZ_MWPV01000001.1"/>
</dbReference>
<feature type="domain" description="Calcineurin-like phosphoesterase" evidence="6">
    <location>
        <begin position="40"/>
        <end position="259"/>
    </location>
</feature>
<accession>A0A244CT26</accession>
<reference evidence="8 9" key="1">
    <citation type="submission" date="2017-02" db="EMBL/GenBank/DDBJ databases">
        <title>Pseudoalteromonas ulvae TC14 Genome.</title>
        <authorList>
            <person name="Molmeret M."/>
        </authorList>
    </citation>
    <scope>NUCLEOTIDE SEQUENCE [LARGE SCALE GENOMIC DNA]</scope>
    <source>
        <strain evidence="8">TC14</strain>
    </source>
</reference>
<dbReference type="PRINTS" id="PR01607">
    <property type="entry name" value="APYRASEFAMLY"/>
</dbReference>
<organism evidence="8 9">
    <name type="scientific">Pseudoalteromonas ulvae</name>
    <dbReference type="NCBI Taxonomy" id="107327"/>
    <lineage>
        <taxon>Bacteria</taxon>
        <taxon>Pseudomonadati</taxon>
        <taxon>Pseudomonadota</taxon>
        <taxon>Gammaproteobacteria</taxon>
        <taxon>Alteromonadales</taxon>
        <taxon>Pseudoalteromonadaceae</taxon>
        <taxon>Pseudoalteromonas</taxon>
    </lineage>
</organism>
<comment type="similarity">
    <text evidence="1 5">Belongs to the 5'-nucleotidase family.</text>
</comment>
<dbReference type="NCBIfam" id="NF007109">
    <property type="entry name" value="PRK09558.1"/>
    <property type="match status" value="1"/>
</dbReference>
<dbReference type="InterPro" id="IPR036907">
    <property type="entry name" value="5'-Nucleotdase_C_sf"/>
</dbReference>
<dbReference type="GO" id="GO:0008253">
    <property type="term" value="F:5'-nucleotidase activity"/>
    <property type="evidence" value="ECO:0007669"/>
    <property type="project" value="TreeGrafter"/>
</dbReference>
<dbReference type="Gene3D" id="3.60.21.10">
    <property type="match status" value="1"/>
</dbReference>
<dbReference type="InterPro" id="IPR008334">
    <property type="entry name" value="5'-Nucleotdase_C"/>
</dbReference>
<dbReference type="EMBL" id="MWPV01000001">
    <property type="protein sequence ID" value="OUL58782.1"/>
    <property type="molecule type" value="Genomic_DNA"/>
</dbReference>
<evidence type="ECO:0000256" key="3">
    <source>
        <dbReference type="ARBA" id="ARBA00022729"/>
    </source>
</evidence>
<keyword evidence="9" id="KW-1185">Reference proteome</keyword>
<comment type="caution">
    <text evidence="8">The sequence shown here is derived from an EMBL/GenBank/DDBJ whole genome shotgun (WGS) entry which is preliminary data.</text>
</comment>
<dbReference type="PROSITE" id="PS51257">
    <property type="entry name" value="PROKAR_LIPOPROTEIN"/>
    <property type="match status" value="1"/>
</dbReference>
<dbReference type="Proteomes" id="UP000194841">
    <property type="component" value="Unassembled WGS sequence"/>
</dbReference>
<feature type="domain" description="5'-Nucleotidase C-terminal" evidence="7">
    <location>
        <begin position="371"/>
        <end position="515"/>
    </location>
</feature>
<feature type="signal peptide" evidence="5">
    <location>
        <begin position="1"/>
        <end position="22"/>
    </location>
</feature>
<feature type="chain" id="PRO_5011820429" evidence="5">
    <location>
        <begin position="23"/>
        <end position="555"/>
    </location>
</feature>
<gene>
    <name evidence="8" type="primary">ushA</name>
    <name evidence="8" type="ORF">B1199_00395</name>
</gene>
<dbReference type="OrthoDB" id="9803927at2"/>
<evidence type="ECO:0000259" key="6">
    <source>
        <dbReference type="Pfam" id="PF00149"/>
    </source>
</evidence>